<keyword evidence="1" id="KW-0723">Serine/threonine-protein kinase</keyword>
<dbReference type="AlphaFoldDB" id="A0A0B1ZUC4"/>
<proteinExistence type="predicted"/>
<evidence type="ECO:0000259" key="2">
    <source>
        <dbReference type="Pfam" id="PF13581"/>
    </source>
</evidence>
<dbReference type="PANTHER" id="PTHR35526">
    <property type="entry name" value="ANTI-SIGMA-F FACTOR RSBW-RELATED"/>
    <property type="match status" value="1"/>
</dbReference>
<feature type="domain" description="Histidine kinase/HSP90-like ATPase" evidence="2">
    <location>
        <begin position="13"/>
        <end position="135"/>
    </location>
</feature>
<dbReference type="STRING" id="1348853.LK12_07905"/>
<dbReference type="InterPro" id="IPR050267">
    <property type="entry name" value="Anti-sigma-factor_SerPK"/>
</dbReference>
<evidence type="ECO:0000256" key="1">
    <source>
        <dbReference type="ARBA" id="ARBA00022527"/>
    </source>
</evidence>
<sequence>MPSPDLPSDISVAASLTEVRRLAEHLRMACAEKAIDELTAFDCELALVEAANNIVEHGYQGRPQGELTLIVQISDDAVRIELLDYGMPVPEGQFLHCEAVPLDATHGRGTGIIQSCVDEIEYTSENGLNRLVMIKRLT</sequence>
<keyword evidence="4" id="KW-1185">Reference proteome</keyword>
<keyword evidence="1" id="KW-0418">Kinase</keyword>
<evidence type="ECO:0000313" key="3">
    <source>
        <dbReference type="EMBL" id="KHK92763.1"/>
    </source>
</evidence>
<dbReference type="CDD" id="cd16936">
    <property type="entry name" value="HATPase_RsbW-like"/>
    <property type="match status" value="1"/>
</dbReference>
<dbReference type="Proteomes" id="UP000031057">
    <property type="component" value="Unassembled WGS sequence"/>
</dbReference>
<evidence type="ECO:0000313" key="4">
    <source>
        <dbReference type="Proteomes" id="UP000031057"/>
    </source>
</evidence>
<comment type="caution">
    <text evidence="3">The sequence shown here is derived from an EMBL/GenBank/DDBJ whole genome shotgun (WGS) entry which is preliminary data.</text>
</comment>
<accession>A0A0B1ZUC4</accession>
<organism evidence="3 4">
    <name type="scientific">Novosphingobium malaysiense</name>
    <dbReference type="NCBI Taxonomy" id="1348853"/>
    <lineage>
        <taxon>Bacteria</taxon>
        <taxon>Pseudomonadati</taxon>
        <taxon>Pseudomonadota</taxon>
        <taxon>Alphaproteobacteria</taxon>
        <taxon>Sphingomonadales</taxon>
        <taxon>Sphingomonadaceae</taxon>
        <taxon>Novosphingobium</taxon>
    </lineage>
</organism>
<protein>
    <recommendedName>
        <fullName evidence="2">Histidine kinase/HSP90-like ATPase domain-containing protein</fullName>
    </recommendedName>
</protein>
<dbReference type="InterPro" id="IPR003594">
    <property type="entry name" value="HATPase_dom"/>
</dbReference>
<dbReference type="InterPro" id="IPR036890">
    <property type="entry name" value="HATPase_C_sf"/>
</dbReference>
<reference evidence="3 4" key="1">
    <citation type="submission" date="2014-10" db="EMBL/GenBank/DDBJ databases">
        <title>Genome sequence of Novosphingobium malaysiense MUSC 273(T).</title>
        <authorList>
            <person name="Lee L.-H."/>
        </authorList>
    </citation>
    <scope>NUCLEOTIDE SEQUENCE [LARGE SCALE GENOMIC DNA]</scope>
    <source>
        <strain evidence="3 4">MUSC 273</strain>
    </source>
</reference>
<dbReference type="Gene3D" id="3.30.565.10">
    <property type="entry name" value="Histidine kinase-like ATPase, C-terminal domain"/>
    <property type="match status" value="1"/>
</dbReference>
<name>A0A0B1ZUC4_9SPHN</name>
<keyword evidence="1" id="KW-0808">Transferase</keyword>
<dbReference type="Pfam" id="PF13581">
    <property type="entry name" value="HATPase_c_2"/>
    <property type="match status" value="1"/>
</dbReference>
<dbReference type="PANTHER" id="PTHR35526:SF3">
    <property type="entry name" value="ANTI-SIGMA-F FACTOR RSBW"/>
    <property type="match status" value="1"/>
</dbReference>
<dbReference type="SUPFAM" id="SSF55874">
    <property type="entry name" value="ATPase domain of HSP90 chaperone/DNA topoisomerase II/histidine kinase"/>
    <property type="match status" value="1"/>
</dbReference>
<gene>
    <name evidence="3" type="ORF">LK12_07905</name>
</gene>
<dbReference type="GO" id="GO:0004674">
    <property type="term" value="F:protein serine/threonine kinase activity"/>
    <property type="evidence" value="ECO:0007669"/>
    <property type="project" value="UniProtKB-KW"/>
</dbReference>
<dbReference type="OrthoDB" id="7507932at2"/>
<dbReference type="EMBL" id="JTDI01000002">
    <property type="protein sequence ID" value="KHK92763.1"/>
    <property type="molecule type" value="Genomic_DNA"/>
</dbReference>